<dbReference type="PROSITE" id="PS50293">
    <property type="entry name" value="TPR_REGION"/>
    <property type="match status" value="1"/>
</dbReference>
<keyword evidence="1" id="KW-0677">Repeat</keyword>
<evidence type="ECO:0000256" key="2">
    <source>
        <dbReference type="ARBA" id="ARBA00022803"/>
    </source>
</evidence>
<name>A0A5P6PHH6_9BRAD</name>
<dbReference type="PROSITE" id="PS50005">
    <property type="entry name" value="TPR"/>
    <property type="match status" value="5"/>
</dbReference>
<dbReference type="InterPro" id="IPR011990">
    <property type="entry name" value="TPR-like_helical_dom_sf"/>
</dbReference>
<evidence type="ECO:0000256" key="1">
    <source>
        <dbReference type="ARBA" id="ARBA00022737"/>
    </source>
</evidence>
<dbReference type="PANTHER" id="PTHR44858:SF1">
    <property type="entry name" value="UDP-N-ACETYLGLUCOSAMINE--PEPTIDE N-ACETYLGLUCOSAMINYLTRANSFERASE SPINDLY-RELATED"/>
    <property type="match status" value="1"/>
</dbReference>
<dbReference type="Gene3D" id="1.25.40.10">
    <property type="entry name" value="Tetratricopeptide repeat domain"/>
    <property type="match status" value="3"/>
</dbReference>
<accession>A0A5P6PHH6</accession>
<feature type="repeat" description="TPR" evidence="3">
    <location>
        <begin position="229"/>
        <end position="262"/>
    </location>
</feature>
<evidence type="ECO:0000313" key="4">
    <source>
        <dbReference type="EMBL" id="QFI76813.1"/>
    </source>
</evidence>
<evidence type="ECO:0000256" key="3">
    <source>
        <dbReference type="PROSITE-ProRule" id="PRU00339"/>
    </source>
</evidence>
<dbReference type="AlphaFoldDB" id="A0A5P6PHH6"/>
<dbReference type="Pfam" id="PF00515">
    <property type="entry name" value="TPR_1"/>
    <property type="match status" value="1"/>
</dbReference>
<reference evidence="5" key="1">
    <citation type="submission" date="2019-10" db="EMBL/GenBank/DDBJ databases">
        <title>Complete Genome Sequence of Bradyrhizobium betae type strain PL7HG1T.</title>
        <authorList>
            <person name="Bromfield E.S.P."/>
            <person name="Cloutier S."/>
        </authorList>
    </citation>
    <scope>NUCLEOTIDE SEQUENCE [LARGE SCALE GENOMIC DNA]</scope>
    <source>
        <strain evidence="5">PL7HG1</strain>
    </source>
</reference>
<keyword evidence="2 3" id="KW-0802">TPR repeat</keyword>
<sequence length="483" mass="54345">MPELSARWRLANGGRRLGVFLRGMRCARRRQISCQTRRELRAVVTKEAPKGRGWAEGFDSQIFGKGLRLLFVACSLLCLLGSPSFAQSAREFAREGFAAKDRKQFPLAIQLFSEAIKQGQFTPEQRGFILYGRGVSYDALGLRGLALGDFDAAIALLPDFPNSYVYRALAWTDRREFDKARDDLLQALRLNPTSALIHNNLGSVYERKGEVDRAIESYGEAIRLDPTAAQAFYNRAHAFIAKQDYRAAISDYDRAVDLQRDFADAYSNRGGMYLLLGDTDKAIGDFDEAIRLKGTDPIFWSNRASAYMTMGRYKDALADFDRAQTIDPGNAATYLGRGRARLYSDEIAGAIEDLRVAARLRPTNAFPAIWMHIARIHQGNPDREELERNAARVDRTQWPAQVLDFYLGKLDMDRVRQDAGGGVGAEGERRLCEADFFVGEFLSHGQQKADGRRMLRKVVDRCRPVDIIFAAAQAELRDDKEAR</sequence>
<protein>
    <submittedName>
        <fullName evidence="4">Tetratricopeptide repeat protein</fullName>
    </submittedName>
</protein>
<dbReference type="SMART" id="SM00028">
    <property type="entry name" value="TPR"/>
    <property type="match status" value="8"/>
</dbReference>
<gene>
    <name evidence="4" type="ORF">F8237_33085</name>
</gene>
<evidence type="ECO:0000313" key="5">
    <source>
        <dbReference type="Proteomes" id="UP000325641"/>
    </source>
</evidence>
<feature type="repeat" description="TPR" evidence="3">
    <location>
        <begin position="297"/>
        <end position="330"/>
    </location>
</feature>
<dbReference type="Proteomes" id="UP000325641">
    <property type="component" value="Chromosome"/>
</dbReference>
<dbReference type="SUPFAM" id="SSF48452">
    <property type="entry name" value="TPR-like"/>
    <property type="match status" value="2"/>
</dbReference>
<dbReference type="KEGG" id="bbet:F8237_33085"/>
<proteinExistence type="predicted"/>
<dbReference type="InterPro" id="IPR019734">
    <property type="entry name" value="TPR_rpt"/>
</dbReference>
<feature type="repeat" description="TPR" evidence="3">
    <location>
        <begin position="263"/>
        <end position="296"/>
    </location>
</feature>
<dbReference type="InterPro" id="IPR050498">
    <property type="entry name" value="Ycf3"/>
</dbReference>
<dbReference type="Pfam" id="PF13432">
    <property type="entry name" value="TPR_16"/>
    <property type="match status" value="2"/>
</dbReference>
<feature type="repeat" description="TPR" evidence="3">
    <location>
        <begin position="195"/>
        <end position="228"/>
    </location>
</feature>
<feature type="repeat" description="TPR" evidence="3">
    <location>
        <begin position="161"/>
        <end position="194"/>
    </location>
</feature>
<dbReference type="OrthoDB" id="9813074at2"/>
<organism evidence="4 5">
    <name type="scientific">Bradyrhizobium betae</name>
    <dbReference type="NCBI Taxonomy" id="244734"/>
    <lineage>
        <taxon>Bacteria</taxon>
        <taxon>Pseudomonadati</taxon>
        <taxon>Pseudomonadota</taxon>
        <taxon>Alphaproteobacteria</taxon>
        <taxon>Hyphomicrobiales</taxon>
        <taxon>Nitrobacteraceae</taxon>
        <taxon>Bradyrhizobium</taxon>
    </lineage>
</organism>
<dbReference type="PANTHER" id="PTHR44858">
    <property type="entry name" value="TETRATRICOPEPTIDE REPEAT PROTEIN 6"/>
    <property type="match status" value="1"/>
</dbReference>
<dbReference type="EMBL" id="CP044543">
    <property type="protein sequence ID" value="QFI76813.1"/>
    <property type="molecule type" value="Genomic_DNA"/>
</dbReference>